<dbReference type="Pfam" id="PF03983">
    <property type="entry name" value="SHD1"/>
    <property type="match status" value="1"/>
</dbReference>
<name>A0A9X1SEW9_9BACT</name>
<feature type="compositionally biased region" description="Low complexity" evidence="1">
    <location>
        <begin position="273"/>
        <end position="324"/>
    </location>
</feature>
<feature type="compositionally biased region" description="Polar residues" evidence="1">
    <location>
        <begin position="212"/>
        <end position="227"/>
    </location>
</feature>
<dbReference type="Gene3D" id="2.30.30.700">
    <property type="entry name" value="SLA1 homology domain 1"/>
    <property type="match status" value="2"/>
</dbReference>
<keyword evidence="4" id="KW-1185">Reference proteome</keyword>
<evidence type="ECO:0000313" key="3">
    <source>
        <dbReference type="EMBL" id="MCC9628375.1"/>
    </source>
</evidence>
<feature type="compositionally biased region" description="Basic and acidic residues" evidence="1">
    <location>
        <begin position="106"/>
        <end position="134"/>
    </location>
</feature>
<accession>A0A9X1SEW9</accession>
<feature type="compositionally biased region" description="Low complexity" evidence="1">
    <location>
        <begin position="344"/>
        <end position="354"/>
    </location>
</feature>
<dbReference type="GO" id="GO:0043130">
    <property type="term" value="F:ubiquitin binding"/>
    <property type="evidence" value="ECO:0007669"/>
    <property type="project" value="InterPro"/>
</dbReference>
<reference evidence="3" key="1">
    <citation type="submission" date="2021-11" db="EMBL/GenBank/DDBJ databases">
        <title>Genome sequence.</title>
        <authorList>
            <person name="Sun Q."/>
        </authorList>
    </citation>
    <scope>NUCLEOTIDE SEQUENCE</scope>
    <source>
        <strain evidence="3">JC732</strain>
    </source>
</reference>
<dbReference type="GO" id="GO:0030674">
    <property type="term" value="F:protein-macromolecule adaptor activity"/>
    <property type="evidence" value="ECO:0007669"/>
    <property type="project" value="InterPro"/>
</dbReference>
<dbReference type="InterPro" id="IPR007131">
    <property type="entry name" value="SHD1"/>
</dbReference>
<dbReference type="RefSeq" id="WP_230217587.1">
    <property type="nucleotide sequence ID" value="NZ_JAJKFT010000004.1"/>
</dbReference>
<comment type="caution">
    <text evidence="3">The sequence shown here is derived from an EMBL/GenBank/DDBJ whole genome shotgun (WGS) entry which is preliminary data.</text>
</comment>
<feature type="region of interest" description="Disordered" evidence="1">
    <location>
        <begin position="209"/>
        <end position="257"/>
    </location>
</feature>
<feature type="compositionally biased region" description="Low complexity" evidence="1">
    <location>
        <begin position="241"/>
        <end position="255"/>
    </location>
</feature>
<feature type="region of interest" description="Disordered" evidence="1">
    <location>
        <begin position="81"/>
        <end position="134"/>
    </location>
</feature>
<gene>
    <name evidence="3" type="ORF">LOC68_08210</name>
</gene>
<feature type="domain" description="SLA1 homology" evidence="2">
    <location>
        <begin position="21"/>
        <end position="70"/>
    </location>
</feature>
<dbReference type="GO" id="GO:0042802">
    <property type="term" value="F:identical protein binding"/>
    <property type="evidence" value="ECO:0007669"/>
    <property type="project" value="InterPro"/>
</dbReference>
<dbReference type="AlphaFoldDB" id="A0A9X1SEW9"/>
<evidence type="ECO:0000256" key="1">
    <source>
        <dbReference type="SAM" id="MobiDB-lite"/>
    </source>
</evidence>
<protein>
    <recommendedName>
        <fullName evidence="2">SLA1 homology domain-containing protein</fullName>
    </recommendedName>
</protein>
<dbReference type="GO" id="GO:0008092">
    <property type="term" value="F:cytoskeletal protein binding"/>
    <property type="evidence" value="ECO:0007669"/>
    <property type="project" value="InterPro"/>
</dbReference>
<feature type="region of interest" description="Disordered" evidence="1">
    <location>
        <begin position="273"/>
        <end position="354"/>
    </location>
</feature>
<sequence>MSGRMKITFLLATLIVSGLTNYAQARIWVDAEGRSVDAEFIKIEGNTVHLRRNDTGAEIEVLFAKFSEADKRRLAVLRDQAEGTNSAADDAEMPADYASSVGSDTAGDKASESKSDVSEADARRELSRSRKWTDEDGNQIQAKFVRIHDGNVILLQGNKGHNVDFYKLCDADQDYLRTQLTALGQEDDVPPVVVKSYSPSVGANGAIAGNPSGMSNFPNQFGPNGMSNPPGFSRPPGMTGPSGISSNSSSPINPNESDLDRRIREYNENFANSKLANNSANSAPPQVASSSSNSGMSSSSSSSPSYNPWANNSGSSSAAPPQNNTAPPSIRPPSFPNNPIANQPPISTPTIPTPNLQNQMVWQCKTCGTQFDTVEKPSFCHFCTSIKIGGFLLLSLVGAAIKGAMSS</sequence>
<dbReference type="Proteomes" id="UP001139103">
    <property type="component" value="Unassembled WGS sequence"/>
</dbReference>
<evidence type="ECO:0000313" key="4">
    <source>
        <dbReference type="Proteomes" id="UP001139103"/>
    </source>
</evidence>
<organism evidence="3 4">
    <name type="scientific">Blastopirellula sediminis</name>
    <dbReference type="NCBI Taxonomy" id="2894196"/>
    <lineage>
        <taxon>Bacteria</taxon>
        <taxon>Pseudomonadati</taxon>
        <taxon>Planctomycetota</taxon>
        <taxon>Planctomycetia</taxon>
        <taxon>Pirellulales</taxon>
        <taxon>Pirellulaceae</taxon>
        <taxon>Blastopirellula</taxon>
    </lineage>
</organism>
<evidence type="ECO:0000259" key="2">
    <source>
        <dbReference type="Pfam" id="PF03983"/>
    </source>
</evidence>
<dbReference type="EMBL" id="JAJKFT010000004">
    <property type="protein sequence ID" value="MCC9628375.1"/>
    <property type="molecule type" value="Genomic_DNA"/>
</dbReference>
<proteinExistence type="predicted"/>